<feature type="domain" description="Glycosyl transferase family 1" evidence="2">
    <location>
        <begin position="181"/>
        <end position="334"/>
    </location>
</feature>
<name>A0A3P1CHF9_9BACT</name>
<gene>
    <name evidence="3" type="ORF">EHT87_21220</name>
</gene>
<dbReference type="AlphaFoldDB" id="A0A3P1CHF9"/>
<organism evidence="3 4">
    <name type="scientific">Larkinella knui</name>
    <dbReference type="NCBI Taxonomy" id="2025310"/>
    <lineage>
        <taxon>Bacteria</taxon>
        <taxon>Pseudomonadati</taxon>
        <taxon>Bacteroidota</taxon>
        <taxon>Cytophagia</taxon>
        <taxon>Cytophagales</taxon>
        <taxon>Spirosomataceae</taxon>
        <taxon>Larkinella</taxon>
    </lineage>
</organism>
<reference evidence="3 4" key="1">
    <citation type="submission" date="2018-11" db="EMBL/GenBank/DDBJ databases">
        <authorList>
            <person name="Zhou Z."/>
            <person name="Wang G."/>
        </authorList>
    </citation>
    <scope>NUCLEOTIDE SEQUENCE [LARGE SCALE GENOMIC DNA]</scope>
    <source>
        <strain evidence="3 4">KCTC42998</strain>
    </source>
</reference>
<dbReference type="CDD" id="cd03809">
    <property type="entry name" value="GT4_MtfB-like"/>
    <property type="match status" value="1"/>
</dbReference>
<evidence type="ECO:0000313" key="3">
    <source>
        <dbReference type="EMBL" id="RRB12707.1"/>
    </source>
</evidence>
<protein>
    <submittedName>
        <fullName evidence="3">Glycosyltransferase family 1 protein</fullName>
    </submittedName>
</protein>
<dbReference type="EMBL" id="RQJP01000004">
    <property type="protein sequence ID" value="RRB12707.1"/>
    <property type="molecule type" value="Genomic_DNA"/>
</dbReference>
<dbReference type="Gene3D" id="3.40.50.2000">
    <property type="entry name" value="Glycogen Phosphorylase B"/>
    <property type="match status" value="1"/>
</dbReference>
<evidence type="ECO:0000259" key="2">
    <source>
        <dbReference type="Pfam" id="PF00534"/>
    </source>
</evidence>
<dbReference type="InterPro" id="IPR001296">
    <property type="entry name" value="Glyco_trans_1"/>
</dbReference>
<proteinExistence type="predicted"/>
<dbReference type="Pfam" id="PF00534">
    <property type="entry name" value="Glycos_transf_1"/>
    <property type="match status" value="1"/>
</dbReference>
<dbReference type="RefSeq" id="WP_124908658.1">
    <property type="nucleotide sequence ID" value="NZ_RQJP01000004.1"/>
</dbReference>
<dbReference type="PANTHER" id="PTHR46401">
    <property type="entry name" value="GLYCOSYLTRANSFERASE WBBK-RELATED"/>
    <property type="match status" value="1"/>
</dbReference>
<dbReference type="SUPFAM" id="SSF53756">
    <property type="entry name" value="UDP-Glycosyltransferase/glycogen phosphorylase"/>
    <property type="match status" value="1"/>
</dbReference>
<dbReference type="Proteomes" id="UP000274271">
    <property type="component" value="Unassembled WGS sequence"/>
</dbReference>
<keyword evidence="1 3" id="KW-0808">Transferase</keyword>
<accession>A0A3P1CHF9</accession>
<keyword evidence="4" id="KW-1185">Reference proteome</keyword>
<evidence type="ECO:0000256" key="1">
    <source>
        <dbReference type="ARBA" id="ARBA00022679"/>
    </source>
</evidence>
<comment type="caution">
    <text evidence="3">The sequence shown here is derived from an EMBL/GenBank/DDBJ whole genome shotgun (WGS) entry which is preliminary data.</text>
</comment>
<sequence length="361" mass="40587">MNHQSVVVNARFLTQPVTGTQRVGIELGMRLKNLLPDVTFLTPYNILQKDIANDMGATVYGRSKGYVWEQIEMPLYLKSQGSPLLLNLCNTAPIMYDNKIVTVLDLSFHLHPEWFTTKFSLLYNFTVPRIVKSAHKVLTISEYSLNDLNRCYHVPRSALDIIYPSISDIFLYPPTTKGENPYGKYVLAVSSLDPRKNFKGLIQAFQEAKLSDTKLVIVGAAHKVFADTGLKEMIQNDPSIIFTGYISDEQLVNLYQHALFFAYPSFFEGFGIPPLEAMSCGCPTLVSDTTSLPEVCGDASVYVDPYDIGSIRNGLIKLYSDESLRKTLIEKGRGRVERFSWQQSAEKLAGLITSLNSEKRR</sequence>
<dbReference type="PANTHER" id="PTHR46401:SF2">
    <property type="entry name" value="GLYCOSYLTRANSFERASE WBBK-RELATED"/>
    <property type="match status" value="1"/>
</dbReference>
<evidence type="ECO:0000313" key="4">
    <source>
        <dbReference type="Proteomes" id="UP000274271"/>
    </source>
</evidence>
<dbReference type="GO" id="GO:0009103">
    <property type="term" value="P:lipopolysaccharide biosynthetic process"/>
    <property type="evidence" value="ECO:0007669"/>
    <property type="project" value="TreeGrafter"/>
</dbReference>
<dbReference type="OrthoDB" id="9801609at2"/>
<dbReference type="GO" id="GO:0016757">
    <property type="term" value="F:glycosyltransferase activity"/>
    <property type="evidence" value="ECO:0007669"/>
    <property type="project" value="InterPro"/>
</dbReference>